<evidence type="ECO:0000313" key="9">
    <source>
        <dbReference type="Proteomes" id="UP001281761"/>
    </source>
</evidence>
<evidence type="ECO:0000256" key="1">
    <source>
        <dbReference type="ARBA" id="ARBA00022741"/>
    </source>
</evidence>
<dbReference type="Gene3D" id="3.40.50.300">
    <property type="entry name" value="P-loop containing nucleotide triphosphate hydrolases"/>
    <property type="match status" value="2"/>
</dbReference>
<feature type="region of interest" description="Disordered" evidence="5">
    <location>
        <begin position="2114"/>
        <end position="2153"/>
    </location>
</feature>
<feature type="domain" description="Helicase ATP-binding" evidence="6">
    <location>
        <begin position="595"/>
        <end position="753"/>
    </location>
</feature>
<dbReference type="Gene3D" id="3.30.460.10">
    <property type="entry name" value="Beta Polymerase, domain 2"/>
    <property type="match status" value="1"/>
</dbReference>
<keyword evidence="9" id="KW-1185">Reference proteome</keyword>
<reference evidence="8 9" key="1">
    <citation type="journal article" date="2022" name="bioRxiv">
        <title>Genomics of Preaxostyla Flagellates Illuminates Evolutionary Transitions and the Path Towards Mitochondrial Loss.</title>
        <authorList>
            <person name="Novak L.V.F."/>
            <person name="Treitli S.C."/>
            <person name="Pyrih J."/>
            <person name="Halakuc P."/>
            <person name="Pipaliya S.V."/>
            <person name="Vacek V."/>
            <person name="Brzon O."/>
            <person name="Soukal P."/>
            <person name="Eme L."/>
            <person name="Dacks J.B."/>
            <person name="Karnkowska A."/>
            <person name="Elias M."/>
            <person name="Hampl V."/>
        </authorList>
    </citation>
    <scope>NUCLEOTIDE SEQUENCE [LARGE SCALE GENOMIC DNA]</scope>
    <source>
        <strain evidence="8">NAU3</strain>
        <tissue evidence="8">Gut</tissue>
    </source>
</reference>
<comment type="caution">
    <text evidence="8">The sequence shown here is derived from an EMBL/GenBank/DDBJ whole genome shotgun (WGS) entry which is preliminary data.</text>
</comment>
<keyword evidence="4" id="KW-0067">ATP-binding</keyword>
<feature type="domain" description="Helicase C-terminal" evidence="7">
    <location>
        <begin position="806"/>
        <end position="992"/>
    </location>
</feature>
<dbReference type="PROSITE" id="PS51194">
    <property type="entry name" value="HELICASE_CTER"/>
    <property type="match status" value="1"/>
</dbReference>
<feature type="compositionally biased region" description="Basic and acidic residues" evidence="5">
    <location>
        <begin position="2126"/>
        <end position="2140"/>
    </location>
</feature>
<protein>
    <submittedName>
        <fullName evidence="8">Zinc finger, C2H2 type family protein</fullName>
    </submittedName>
</protein>
<feature type="region of interest" description="Disordered" evidence="5">
    <location>
        <begin position="1"/>
        <end position="33"/>
    </location>
</feature>
<accession>A0ABQ9XA22</accession>
<dbReference type="SUPFAM" id="SSF57850">
    <property type="entry name" value="RING/U-box"/>
    <property type="match status" value="1"/>
</dbReference>
<evidence type="ECO:0000256" key="3">
    <source>
        <dbReference type="ARBA" id="ARBA00022806"/>
    </source>
</evidence>
<dbReference type="InterPro" id="IPR043519">
    <property type="entry name" value="NT_sf"/>
</dbReference>
<dbReference type="Proteomes" id="UP001281761">
    <property type="component" value="Unassembled WGS sequence"/>
</dbReference>
<keyword evidence="1" id="KW-0547">Nucleotide-binding</keyword>
<dbReference type="PANTHER" id="PTHR43519">
    <property type="entry name" value="ATP-DEPENDENT RNA HELICASE HRPB"/>
    <property type="match status" value="1"/>
</dbReference>
<dbReference type="InterPro" id="IPR011545">
    <property type="entry name" value="DEAD/DEAH_box_helicase_dom"/>
</dbReference>
<evidence type="ECO:0000256" key="5">
    <source>
        <dbReference type="SAM" id="MobiDB-lite"/>
    </source>
</evidence>
<dbReference type="Pfam" id="PF22600">
    <property type="entry name" value="MTPAP-like_central"/>
    <property type="match status" value="1"/>
</dbReference>
<feature type="compositionally biased region" description="Basic residues" evidence="5">
    <location>
        <begin position="1"/>
        <end position="23"/>
    </location>
</feature>
<dbReference type="Pfam" id="PF00270">
    <property type="entry name" value="DEAD"/>
    <property type="match status" value="1"/>
</dbReference>
<sequence length="2153" mass="242979">MSQKPHQARRGRFPKSRNSHPRRPLPPDPSMTSIQFCSPPQIHLTEPPISEEIEAFLADKNVQSDPATYEKIESFRLRLEGILKDKCHQGCRLLPYGSTTTGLLTSNSRLDFTISTDNPDDTPQVILSTLIQSLNDDPFSILKFDETARFPLILASCSEPLMILPDLSPDKPTPFSINFNQRTITFNSELLKAYCSCDERISKFIILIKHWAKGWDINESGQTLSNFAWTLIGIGFLQLVQPAILPNLQSDEYIDASNPDLVVDMVVEDNQIRFSKDPEPWVSLQAGLLPNSTDASFGTDPRPINSASVSSLFFGFLDFLNSFKFSMAFSIRHGRLVKMQSINGMQQGKLTKDSFTILDPFRNSYNAAGRQQNLIAVRSSIRQSLDIIKTSSLNVLLHPSEEKKKGLVQFVNRVKHSPPCRRHNPSPVNSTSPPPHPHPLQPPPISDPEQKRAILNDVQAILTDSFLFEDDVKATFINLLAPLDYFCRSTEWMESMTLISSSLNNISTRLPQCLSQNKVEQVKQDLVRIFSAISTFTAFMTGNDTREAKIIEDKLFRIVFSPETDDWNTRVYAVYDKHTEFLTTPHPFLNFKSSTGSGKTRCSPFIFAIKALQDNLQRPIFIMTQPSSAIVADKITDFKNILGDSVILTMEPHEILRLLQQQITKPVIALLSPFKAVKLLVKAEQKKLNLIGRTRFCLDEIHERSVDTDVLIAKLGEKCRTNPFPLQVLMMSATPDERILKCFPSISHVSLSDSQLFPIDDRKKEVERLPDTTKIAADEVVGILADMVSGHRERGHFLVFTSTNSRMNEIDKEIRHRISPKTQPRFRHVRVLENLGEKLEKKSDFDRYLNKMVGTNSKTTFVMIVKYAGFISSTAKGLIKKEMRKYPNLIKIIIGTEAIESSVTIDNLAAVVDCGIHNHTSYDRAKGLTILTEEPISEKSQTQRRGRVGRTRDGVCVQIMIKDKPLINELPPSILTSDIAGDILRLRGIDLDLEKVQNLPNPIPIVNINKFMSELTAIGALDSHTRKLTEIGRELALFSKLSPFLASSILATKSKVMVRSNEERMIVELVCFFIVLVFSSSHLVTNPNNVHLCSNYCEDSDIVTLMLTLLQMRKHKGSMKDNALKFGLSGKEAPRIIFDVMDLMKKRAKNVERASIWEKIEEFCSEREKLMDTIQELIDCIRARNESYISCREASFLTVADCMNSPILIYQGHPSLSFSEDVRSFISVKNRPGQTGLSCPENCYIFEIAHNTTTKLNHGGILHRNTAKPNQCHPITIKCEASLNNPFTLPLLKVYLETSEHFVGMFKPDHITGMDAGTEFCILSQHPDSAVVTAIPKNEGGCAILQKAIDSARQLLPFVGRTILLQHEVLNCAVALTNYGSDEMNSKIIFFNETKLCPYSITQRSIDFLVQHRPLLASKNDEIVIAITGESLSIPLADSDNSQQKQDKFYNPCVSTKATSVFSTNHYFSDHLVVLTELTIPGMNPISWTQQTIQSEYTTKKYLVHTANQIMRGTITVHSSTNLLLFHDPRDKFVVDGDVPQLPPDIQLDQNRIESHPVTSTIEQYAMFLNMNKSFTQAISLRGFTTDTEMRRGPRVPTKEMSDDEKREFEEIKTFLKESTLGSLLHSDTIKGIVSITVKNENNNETIKRKVDELCHTTTNLESLRLVGVTIHHRTDSGLKKDEFVSKISSVTQKFGAIVVFQKEYQESKSRQFHGDIFVQLLSSDFLQTFVAELESALVGENFTLLDFPPEIVPRCVMNRSLVQNCINDWLTHHNLSMIKRRGNKWTGPKEQVDRAYTLLSDPVNHPQIPFIQKTLDDSFDMHNVHKIISRHLRGKNEKSRWALDVQNRLLLIPSSVSEKEYEAVMKSLGASTPSEIEGEQVELLGEYLFCDDTAKRSKWSLNVYQRDGTVQMQPFCLVCLENYFNESTKSFLVGGQKRPHMTAIVSNPAPLSLLSLVKCSDVATSQQPEKWPMIPLAQQMVAFLDEPSLKPMVQIWVSVNGQAALRKSPTLVCCPEHPTIMMIRPPRGNRLSCSHLGCKLFLCADCGQWHPPNQCKQKLTPPPGFRFCPNCKCISYKESGCNHVCCDQCQIHYCYYCGLFSATDSSRVYTHLGNEHGGHGPNPPDYRKSRGESVSDSELRAFYTKYPHLSPD</sequence>
<feature type="compositionally biased region" description="Pro residues" evidence="5">
    <location>
        <begin position="432"/>
        <end position="446"/>
    </location>
</feature>
<evidence type="ECO:0000256" key="4">
    <source>
        <dbReference type="ARBA" id="ARBA00022840"/>
    </source>
</evidence>
<evidence type="ECO:0000313" key="8">
    <source>
        <dbReference type="EMBL" id="KAK2948254.1"/>
    </source>
</evidence>
<dbReference type="PROSITE" id="PS51192">
    <property type="entry name" value="HELICASE_ATP_BIND_1"/>
    <property type="match status" value="1"/>
</dbReference>
<dbReference type="SUPFAM" id="SSF81301">
    <property type="entry name" value="Nucleotidyltransferase"/>
    <property type="match status" value="1"/>
</dbReference>
<dbReference type="EMBL" id="JARBJD010000180">
    <property type="protein sequence ID" value="KAK2948254.1"/>
    <property type="molecule type" value="Genomic_DNA"/>
</dbReference>
<dbReference type="InterPro" id="IPR027417">
    <property type="entry name" value="P-loop_NTPase"/>
</dbReference>
<dbReference type="Gene3D" id="1.10.1410.10">
    <property type="match status" value="1"/>
</dbReference>
<keyword evidence="3" id="KW-0347">Helicase</keyword>
<dbReference type="SMART" id="SM00490">
    <property type="entry name" value="HELICc"/>
    <property type="match status" value="1"/>
</dbReference>
<proteinExistence type="predicted"/>
<evidence type="ECO:0000259" key="7">
    <source>
        <dbReference type="PROSITE" id="PS51194"/>
    </source>
</evidence>
<keyword evidence="2" id="KW-0378">Hydrolase</keyword>
<dbReference type="InterPro" id="IPR001650">
    <property type="entry name" value="Helicase_C-like"/>
</dbReference>
<dbReference type="SUPFAM" id="SSF52540">
    <property type="entry name" value="P-loop containing nucleoside triphosphate hydrolases"/>
    <property type="match status" value="1"/>
</dbReference>
<dbReference type="PROSITE" id="PS50231">
    <property type="entry name" value="RICIN_B_LECTIN"/>
    <property type="match status" value="1"/>
</dbReference>
<feature type="region of interest" description="Disordered" evidence="5">
    <location>
        <begin position="416"/>
        <end position="449"/>
    </location>
</feature>
<name>A0ABQ9XA22_9EUKA</name>
<dbReference type="InterPro" id="IPR054708">
    <property type="entry name" value="MTPAP-like_central"/>
</dbReference>
<dbReference type="SMART" id="SM00487">
    <property type="entry name" value="DEXDc"/>
    <property type="match status" value="1"/>
</dbReference>
<dbReference type="InterPro" id="IPR014001">
    <property type="entry name" value="Helicase_ATP-bd"/>
</dbReference>
<evidence type="ECO:0000259" key="6">
    <source>
        <dbReference type="PROSITE" id="PS51192"/>
    </source>
</evidence>
<gene>
    <name evidence="8" type="ORF">BLNAU_16790</name>
</gene>
<evidence type="ECO:0000256" key="2">
    <source>
        <dbReference type="ARBA" id="ARBA00022801"/>
    </source>
</evidence>
<dbReference type="PANTHER" id="PTHR43519:SF1">
    <property type="entry name" value="ATP-DEPENDENT RNA HELICASE HRPB"/>
    <property type="match status" value="1"/>
</dbReference>
<dbReference type="SUPFAM" id="SSF81631">
    <property type="entry name" value="PAP/OAS1 substrate-binding domain"/>
    <property type="match status" value="1"/>
</dbReference>
<organism evidence="8 9">
    <name type="scientific">Blattamonas nauphoetae</name>
    <dbReference type="NCBI Taxonomy" id="2049346"/>
    <lineage>
        <taxon>Eukaryota</taxon>
        <taxon>Metamonada</taxon>
        <taxon>Preaxostyla</taxon>
        <taxon>Oxymonadida</taxon>
        <taxon>Blattamonas</taxon>
    </lineage>
</organism>